<evidence type="ECO:0000256" key="2">
    <source>
        <dbReference type="SAM" id="MobiDB-lite"/>
    </source>
</evidence>
<gene>
    <name evidence="4" type="primary">cobT</name>
    <name evidence="4" type="ORF">DKP76_03425</name>
</gene>
<dbReference type="GO" id="GO:0009236">
    <property type="term" value="P:cobalamin biosynthetic process"/>
    <property type="evidence" value="ECO:0007669"/>
    <property type="project" value="UniProtKB-UniRule"/>
</dbReference>
<dbReference type="InterPro" id="IPR025861">
    <property type="entry name" value="CobT_VWA_dom"/>
</dbReference>
<dbReference type="RefSeq" id="WP_109704992.1">
    <property type="nucleotide sequence ID" value="NZ_QGDB01000001.1"/>
</dbReference>
<accession>A0A316JDM0</accession>
<dbReference type="SUPFAM" id="SSF53300">
    <property type="entry name" value="vWA-like"/>
    <property type="match status" value="1"/>
</dbReference>
<sequence length="638" mass="70819">MSGQMSGMGDNSRERKTGPVDSEPFKRALTACMRAISNDNELEVAFNNDRPALTANRARLPDLPKRPTAHDIAVTRGLGDSMALRKARHNARIHAALAPEGKQARAIFDAVEQARVEAIGTRAMAGVGDNLAVMLADKYGRTSLSGVTDREDAPLEEAVSLLLREKLTGRAAPQEAGQVLELWRDWIEQKAGSELARLGDNLDDQQAFARVVRDMLASMDMAEELSPEEQSEDESQDEEQTPDQDENEEGGEESQEGSDSAESDESDEASDEGEQGEMDAADASSDDMDDSEDIDAETPGDTRRANQPFANFAEHVDYKVFTREFDEEVEATDLCDEAELDRLRGFLDKQLTNLQGVVGRLANRLQRRLMAQQNRSWDFDLEEGYLDSARLVRIVIDPTQPLSYKMERDTDFRDTVVTLVIDNSGSMRGRPITVAATCADILARTLERCGVKVEILGFTTKAWKGGQSREAWLGRGKPANPGRLNDLRHIIYKSADAPWRRARRNLGLMMREGLLKENIDGEALIWAHQRLLGRPEQRKILMMISDGAPVDDSTLSVNPGNYLERHLRAVIEEIETRSPVELIAIGIGHDVTRYYRRAVTIVDAEELAGAMTEQLASLFEEQGAEAAGRGRRRARGAR</sequence>
<dbReference type="Pfam" id="PF11775">
    <property type="entry name" value="CobT_C"/>
    <property type="match status" value="1"/>
</dbReference>
<dbReference type="OrthoDB" id="9764783at2"/>
<reference evidence="4 5" key="1">
    <citation type="submission" date="2018-05" db="EMBL/GenBank/DDBJ databases">
        <title>Comparative genomic sequence analysis between strain HN4 and CCM 8460T (Falsochrobactrum ovis) will provide more evidence to prove that HN4 is a new species of Falsochrobactrum.</title>
        <authorList>
            <person name="Lyu W."/>
            <person name="Sun L."/>
            <person name="Yao L."/>
        </authorList>
    </citation>
    <scope>NUCLEOTIDE SEQUENCE [LARGE SCALE GENOMIC DNA]</scope>
    <source>
        <strain evidence="4 5">HN4</strain>
    </source>
</reference>
<feature type="region of interest" description="Disordered" evidence="2">
    <location>
        <begin position="222"/>
        <end position="309"/>
    </location>
</feature>
<evidence type="ECO:0000256" key="1">
    <source>
        <dbReference type="NCBIfam" id="TIGR01651"/>
    </source>
</evidence>
<dbReference type="PROSITE" id="PS50234">
    <property type="entry name" value="VWFA"/>
    <property type="match status" value="1"/>
</dbReference>
<dbReference type="SMART" id="SM00327">
    <property type="entry name" value="VWA"/>
    <property type="match status" value="1"/>
</dbReference>
<dbReference type="NCBIfam" id="TIGR01651">
    <property type="entry name" value="CobT"/>
    <property type="match status" value="1"/>
</dbReference>
<keyword evidence="5" id="KW-1185">Reference proteome</keyword>
<dbReference type="Pfam" id="PF06213">
    <property type="entry name" value="CobT"/>
    <property type="match status" value="1"/>
</dbReference>
<dbReference type="PIRSF" id="PIRSF031715">
    <property type="entry name" value="Cob_chel_CobT"/>
    <property type="match status" value="1"/>
</dbReference>
<dbReference type="InterPro" id="IPR002035">
    <property type="entry name" value="VWF_A"/>
</dbReference>
<feature type="region of interest" description="Disordered" evidence="2">
    <location>
        <begin position="1"/>
        <end position="23"/>
    </location>
</feature>
<dbReference type="InterPro" id="IPR051928">
    <property type="entry name" value="NorD/CobT"/>
</dbReference>
<evidence type="ECO:0000313" key="4">
    <source>
        <dbReference type="EMBL" id="PWL19604.1"/>
    </source>
</evidence>
<feature type="compositionally biased region" description="Acidic residues" evidence="2">
    <location>
        <begin position="222"/>
        <end position="298"/>
    </location>
</feature>
<evidence type="ECO:0000313" key="5">
    <source>
        <dbReference type="Proteomes" id="UP000245865"/>
    </source>
</evidence>
<dbReference type="PANTHER" id="PTHR41248">
    <property type="entry name" value="NORD PROTEIN"/>
    <property type="match status" value="1"/>
</dbReference>
<feature type="compositionally biased region" description="Basic and acidic residues" evidence="2">
    <location>
        <begin position="11"/>
        <end position="23"/>
    </location>
</feature>
<feature type="domain" description="VWFA" evidence="3">
    <location>
        <begin position="416"/>
        <end position="619"/>
    </location>
</feature>
<dbReference type="EMBL" id="QGDB01000001">
    <property type="protein sequence ID" value="PWL19604.1"/>
    <property type="molecule type" value="Genomic_DNA"/>
</dbReference>
<evidence type="ECO:0000259" key="3">
    <source>
        <dbReference type="PROSITE" id="PS50234"/>
    </source>
</evidence>
<dbReference type="Proteomes" id="UP000245865">
    <property type="component" value="Unassembled WGS sequence"/>
</dbReference>
<comment type="caution">
    <text evidence="4">The sequence shown here is derived from an EMBL/GenBank/DDBJ whole genome shotgun (WGS) entry which is preliminary data.</text>
</comment>
<protein>
    <recommendedName>
        <fullName evidence="1">Cobaltochelatase subunit CobT</fullName>
        <ecNumber evidence="1">6.6.1.2</ecNumber>
    </recommendedName>
</protein>
<dbReference type="AlphaFoldDB" id="A0A316JDM0"/>
<dbReference type="InterPro" id="IPR006538">
    <property type="entry name" value="CobT"/>
</dbReference>
<organism evidence="4 5">
    <name type="scientific">Falsochrobactrum shanghaiense</name>
    <dbReference type="NCBI Taxonomy" id="2201899"/>
    <lineage>
        <taxon>Bacteria</taxon>
        <taxon>Pseudomonadati</taxon>
        <taxon>Pseudomonadota</taxon>
        <taxon>Alphaproteobacteria</taxon>
        <taxon>Hyphomicrobiales</taxon>
        <taxon>Brucellaceae</taxon>
        <taxon>Falsochrobactrum</taxon>
    </lineage>
</organism>
<name>A0A316JDM0_9HYPH</name>
<dbReference type="CDD" id="cd01454">
    <property type="entry name" value="vWA_norD_type"/>
    <property type="match status" value="1"/>
</dbReference>
<proteinExistence type="predicted"/>
<dbReference type="InterPro" id="IPR036465">
    <property type="entry name" value="vWFA_dom_sf"/>
</dbReference>
<dbReference type="PANTHER" id="PTHR41248:SF1">
    <property type="entry name" value="NORD PROTEIN"/>
    <property type="match status" value="1"/>
</dbReference>
<dbReference type="EC" id="6.6.1.2" evidence="1"/>
<dbReference type="Gene3D" id="3.40.50.410">
    <property type="entry name" value="von Willebrand factor, type A domain"/>
    <property type="match status" value="1"/>
</dbReference>
<dbReference type="GO" id="GO:0051116">
    <property type="term" value="F:cobaltochelatase activity"/>
    <property type="evidence" value="ECO:0007669"/>
    <property type="project" value="UniProtKB-UniRule"/>
</dbReference>